<keyword evidence="2" id="KW-0227">DNA damage</keyword>
<evidence type="ECO:0000256" key="1">
    <source>
        <dbReference type="ARBA" id="ARBA00022737"/>
    </source>
</evidence>
<evidence type="ECO:0000256" key="4">
    <source>
        <dbReference type="ARBA" id="ARBA00023172"/>
    </source>
</evidence>
<dbReference type="InterPro" id="IPR015525">
    <property type="entry name" value="BRCA2"/>
</dbReference>
<dbReference type="InParanoid" id="A0A6J0C6D4"/>
<evidence type="ECO:0000313" key="8">
    <source>
        <dbReference type="Proteomes" id="UP000829291"/>
    </source>
</evidence>
<reference evidence="9" key="1">
    <citation type="submission" date="2025-08" db="UniProtKB">
        <authorList>
            <consortium name="RefSeq"/>
        </authorList>
    </citation>
    <scope>IDENTIFICATION</scope>
    <source>
        <tissue evidence="9">Thorax and Abdomen</tissue>
    </source>
</reference>
<dbReference type="Pfam" id="PF09169">
    <property type="entry name" value="BRCA-2_helical"/>
    <property type="match status" value="1"/>
</dbReference>
<feature type="region of interest" description="Disordered" evidence="6">
    <location>
        <begin position="1144"/>
        <end position="1163"/>
    </location>
</feature>
<protein>
    <submittedName>
        <fullName evidence="9">Breast cancer type 2 susceptibility protein homolog isoform X1</fullName>
    </submittedName>
</protein>
<dbReference type="GO" id="GO:0005634">
    <property type="term" value="C:nucleus"/>
    <property type="evidence" value="ECO:0007669"/>
    <property type="project" value="TreeGrafter"/>
</dbReference>
<dbReference type="Pfam" id="PF00634">
    <property type="entry name" value="BRCA2"/>
    <property type="match status" value="2"/>
</dbReference>
<keyword evidence="1" id="KW-0677">Repeat</keyword>
<evidence type="ECO:0000256" key="6">
    <source>
        <dbReference type="SAM" id="MobiDB-lite"/>
    </source>
</evidence>
<feature type="compositionally biased region" description="Polar residues" evidence="6">
    <location>
        <begin position="589"/>
        <end position="609"/>
    </location>
</feature>
<accession>A0A6J0C6D4</accession>
<dbReference type="RefSeq" id="XP_015522102.2">
    <property type="nucleotide sequence ID" value="XM_015666616.2"/>
</dbReference>
<feature type="compositionally biased region" description="Polar residues" evidence="6">
    <location>
        <begin position="2192"/>
        <end position="2210"/>
    </location>
</feature>
<evidence type="ECO:0000313" key="9">
    <source>
        <dbReference type="RefSeq" id="XP_015522102.2"/>
    </source>
</evidence>
<dbReference type="InterPro" id="IPR015252">
    <property type="entry name" value="BRCA2_hlx"/>
</dbReference>
<dbReference type="CDD" id="cd04493">
    <property type="entry name" value="BRCA2DBD_OB1"/>
    <property type="match status" value="1"/>
</dbReference>
<dbReference type="PANTHER" id="PTHR11289">
    <property type="entry name" value="BREAST CANCER TYPE 2 SUSCEPTIBILITY PROTEIN BRCA2"/>
    <property type="match status" value="1"/>
</dbReference>
<evidence type="ECO:0000259" key="7">
    <source>
        <dbReference type="SMART" id="SM01341"/>
    </source>
</evidence>
<keyword evidence="8" id="KW-1185">Reference proteome</keyword>
<keyword evidence="3" id="KW-0238">DNA-binding</keyword>
<feature type="compositionally biased region" description="Basic and acidic residues" evidence="6">
    <location>
        <begin position="579"/>
        <end position="588"/>
    </location>
</feature>
<feature type="domain" description="Tower" evidence="7">
    <location>
        <begin position="1863"/>
        <end position="1904"/>
    </location>
</feature>
<dbReference type="KEGG" id="nlo:107225967"/>
<organism evidence="9">
    <name type="scientific">Neodiprion lecontei</name>
    <name type="common">Redheaded pine sawfly</name>
    <dbReference type="NCBI Taxonomy" id="441921"/>
    <lineage>
        <taxon>Eukaryota</taxon>
        <taxon>Metazoa</taxon>
        <taxon>Ecdysozoa</taxon>
        <taxon>Arthropoda</taxon>
        <taxon>Hexapoda</taxon>
        <taxon>Insecta</taxon>
        <taxon>Pterygota</taxon>
        <taxon>Neoptera</taxon>
        <taxon>Endopterygota</taxon>
        <taxon>Hymenoptera</taxon>
        <taxon>Tenthredinoidea</taxon>
        <taxon>Diprionidae</taxon>
        <taxon>Diprioninae</taxon>
        <taxon>Neodiprion</taxon>
    </lineage>
</organism>
<dbReference type="GeneID" id="107225967"/>
<feature type="compositionally biased region" description="Polar residues" evidence="6">
    <location>
        <begin position="562"/>
        <end position="571"/>
    </location>
</feature>
<dbReference type="SMART" id="SM01341">
    <property type="entry name" value="Tower"/>
    <property type="match status" value="1"/>
</dbReference>
<dbReference type="Pfam" id="PF09103">
    <property type="entry name" value="BRCA-2_OB1"/>
    <property type="match status" value="1"/>
</dbReference>
<dbReference type="SUPFAM" id="SSF81878">
    <property type="entry name" value="BRCA2 tower domain"/>
    <property type="match status" value="1"/>
</dbReference>
<dbReference type="InterPro" id="IPR015187">
    <property type="entry name" value="BRCA2_OB_1"/>
</dbReference>
<feature type="region of interest" description="Disordered" evidence="6">
    <location>
        <begin position="1"/>
        <end position="21"/>
    </location>
</feature>
<dbReference type="PROSITE" id="PS50138">
    <property type="entry name" value="BRCA2_REPEAT"/>
    <property type="match status" value="4"/>
</dbReference>
<sequence length="2286" mass="253841">MDQCDIEMEDNNANDTSNTNKRTNAVDIESQTCDESSQDLFNDDASAGNSPCVNLDVSQIIELKSPLDLFATPTQTSRIRKEESRSPTHATVPSIPSSLVPFISTVNESWTSDLETPQAKTVELHQNEVNVQPKSCEYVGNKGSDLMVSNNVTSHVTTPNGCFTAKVEDESLSASPVLHTMNKRHRPKRRILKSLETTIPKTILRNATNTHTSVDNIAMKPIDHDYDGVTSVPSDFNDITNSTFVIVDNRSLHNSNISQIHSEEEDVETNRSNKGVDSRFLSHKTITSDLENQFISNDISNSPLVMNRSSENFYKENLSMTGLENCKDSEKINRNDILGSRKPLIGSAKTSVFNFVNDKVLLDSTEFNSCNDKSDSTNISLSRKKSMTARVKLIKELKKKKQQVSKFEPVDIPIHVFTRAAEALESAKISATASPKKHDLKKDWGLISFTEMCLLEEEELKNQNLPQSLDNSINYSEVPADEANDLASSLKNGEIVIDKEIPKKLSAASSETDGNHSDVFSLPLTHTEEPLIDIDEFSPWFYPSNETKSASTSDLNNVTNIPQGTLKNMQKGSEAAMEQPDRNEEIRNGENQSKIWPSGSTVVKQSNISKSSIESNDRLCVPAALENVKSDSRTLLQSYSSPGFSTASGKPISISEDKIRRATELYKEIAMQDQSGCDGMLLDEISRNHVTNKVTINASIPRSSASSATAITANKSVINTSKDNLAKTVHSFEEVGCHRKAIETVDMPQIGSCKVSTSRGLKRQREYCDTDSYGMPEVGSNFGFTTASGKPLLVSEIAMKKAKLLMYQDESLKHQLPLHKEPKTKLRDFENVKKNNSGIKSYCDAQKTEITVTHSLNCDTGSGGHVEIKQSSTTKAGNLSSDKYSRQSLELSGTISQKSYSVTENHSRQLVLLENESQVTRSTSKSESDKLNLGYISKNVLTDVTSNTKVAKDFGRASNAENWTANNYAISNKISHNSTGFNTASGKAIPISEKALSNAKILWTQTVDGCDSDSFNHILDKENSIARLPTDSEKPPKTSDQMLSKVDIRMESGEHNTGDSEFSKYKPDNKYTTAGFSTGSGKPIKISDQALTKAKILMMSEEQNSFEFSQLNLQARNKDTREDSTANSDWTKIDESVTMKVKKPVVDKQENSPQHNDSRKHNSSAVEICNSNNISVFTTPGIQLLSENITSDDTSEGALLYQKSEKVGLNSDIQARKLFAERDCDTGEEMENMKHRSEENQSLGIPVNSNKNYACHMLKYDRKKNNAVRTHGKSDIFPVNDRLMIPKLEPQKSWPTNPQNTSAPQFSRKLNAHDTIFEVVENDRRMSTVSEEITASTKALLADEANFQETLLWAAAITCSPPLIENEETSVRPPVILNEDCDVQEIPCSPIIGDRFRSRSRKKHKRKSKSSLKKDLVNLEITKDDKSSVNGLEEQIDSQCFQQSSGITTSTSGSSEQLRRNISPVIESASSSMFAEYEVTEKNVPVFNNQVDNPPNPVSSVEIEQDVISNILENRLAATLAQEKKIRAKKKFKSKPIAGSLFLRKTQKTKPRLSLRELTNGASLVPRTSDELADLAVGLDIMEVTAATAVRYRFKCSDFYSKDKICTDVYGIVMVDGGLLIFDENGYAGVDEFEQAFIASPGVDPSLVPHKWVENHYRWIVWKLASMDRMKFGDLSFSRMLTPDHVMEQLKYRYDREIDKSERPALRRIIEKDDPACRRMILCVATITKIENDQGLEKMELRTISTSQWRVELTDGWYSITASIDAAMSRLIAFGKVREGTKLVTCRAELLNSDQGCSPLEMPADVCLKIHSNSTRRVRWDTKLGYCKHVGSISTGLSAILVNGGLIGRLDVIVTRVYPIQYFEKSSNGQSIFRNKKCEDKAAMAYENERQAQVETICAQARTEFEARNRKQSRTSSSDPQTELWCCESIESDLSSQKSQSYHGPCEMSQKAFHDHLQSMLTRNLPPPRKVTQILKVRVAEGENTALLTIWAPSDDTSDVLKEGNRVSIHNVQTSGKRFGELQLTVGRQSVIKFEGSGASACHQRYLTPISEVGVAGFSPPFGEFDTVGIIISLGPASHGMKNFEAMNLACPNADCSSSAYLSILFWDGIKAHGCSDILSIGSTVACTNLQWRRSTPWAIPVAYATEHSTFTRYPRQAYLHSAFDVVNNQITDPLGYISQCATDIAKKNEQKPSATRSPGSVNTSNQESSPAVVLYQRYGPGMSPRTPQGALNPGGNTTPAKYSIQKRLEKLQWYGEPPDLSPIPVNRSSLKINRKFVPPIRMPEH</sequence>
<dbReference type="Pfam" id="PF09104">
    <property type="entry name" value="BRCA-2_OB3"/>
    <property type="match status" value="1"/>
</dbReference>
<dbReference type="SUPFAM" id="SSF50249">
    <property type="entry name" value="Nucleic acid-binding proteins"/>
    <property type="match status" value="3"/>
</dbReference>
<feature type="compositionally biased region" description="Acidic residues" evidence="6">
    <location>
        <begin position="1"/>
        <end position="12"/>
    </location>
</feature>
<name>A0A6J0C6D4_NEOLC</name>
<feature type="region of interest" description="Disordered" evidence="6">
    <location>
        <begin position="2189"/>
        <end position="2211"/>
    </location>
</feature>
<dbReference type="SUPFAM" id="SSF81872">
    <property type="entry name" value="BRCA2 helical domain"/>
    <property type="match status" value="1"/>
</dbReference>
<dbReference type="Pfam" id="PF09121">
    <property type="entry name" value="Tower"/>
    <property type="match status" value="1"/>
</dbReference>
<dbReference type="InterPro" id="IPR015205">
    <property type="entry name" value="Tower_dom"/>
</dbReference>
<dbReference type="GO" id="GO:0003677">
    <property type="term" value="F:DNA binding"/>
    <property type="evidence" value="ECO:0007669"/>
    <property type="project" value="UniProtKB-KW"/>
</dbReference>
<dbReference type="Proteomes" id="UP000829291">
    <property type="component" value="Chromosome 7"/>
</dbReference>
<dbReference type="Gene3D" id="2.40.50.140">
    <property type="entry name" value="Nucleic acid-binding proteins"/>
    <property type="match status" value="4"/>
</dbReference>
<dbReference type="InterPro" id="IPR012340">
    <property type="entry name" value="NA-bd_OB-fold"/>
</dbReference>
<evidence type="ECO:0000256" key="3">
    <source>
        <dbReference type="ARBA" id="ARBA00023125"/>
    </source>
</evidence>
<dbReference type="GO" id="GO:0006355">
    <property type="term" value="P:regulation of DNA-templated transcription"/>
    <property type="evidence" value="ECO:0007669"/>
    <property type="project" value="TreeGrafter"/>
</dbReference>
<dbReference type="InterPro" id="IPR036315">
    <property type="entry name" value="BRCA2_hlx_sf"/>
</dbReference>
<evidence type="ECO:0000256" key="2">
    <source>
        <dbReference type="ARBA" id="ARBA00022763"/>
    </source>
</evidence>
<feature type="compositionally biased region" description="Basic and acidic residues" evidence="6">
    <location>
        <begin position="1144"/>
        <end position="1160"/>
    </location>
</feature>
<feature type="region of interest" description="Disordered" evidence="6">
    <location>
        <begin position="562"/>
        <end position="609"/>
    </location>
</feature>
<evidence type="ECO:0000256" key="5">
    <source>
        <dbReference type="ARBA" id="ARBA00023204"/>
    </source>
</evidence>
<proteinExistence type="predicted"/>
<dbReference type="PANTHER" id="PTHR11289:SF0">
    <property type="entry name" value="BREAST CANCER TYPE 2 SUSCEPTIBILITY PROTEIN"/>
    <property type="match status" value="1"/>
</dbReference>
<keyword evidence="4" id="KW-0233">DNA recombination</keyword>
<dbReference type="InterPro" id="IPR002093">
    <property type="entry name" value="BRCA2_repeat"/>
</dbReference>
<dbReference type="OrthoDB" id="21095at2759"/>
<gene>
    <name evidence="9" type="primary">LOC107225967</name>
</gene>
<keyword evidence="5" id="KW-0234">DNA repair</keyword>
<dbReference type="InterPro" id="IPR015188">
    <property type="entry name" value="BRCA2_OB_3"/>
</dbReference>
<dbReference type="GO" id="GO:0000724">
    <property type="term" value="P:double-strand break repair via homologous recombination"/>
    <property type="evidence" value="ECO:0007669"/>
    <property type="project" value="InterPro"/>
</dbReference>